<keyword evidence="8" id="KW-0472">Membrane</keyword>
<evidence type="ECO:0000313" key="11">
    <source>
        <dbReference type="EMBL" id="UNI17926.1"/>
    </source>
</evidence>
<evidence type="ECO:0000256" key="10">
    <source>
        <dbReference type="SAM" id="MobiDB-lite"/>
    </source>
</evidence>
<evidence type="ECO:0000256" key="7">
    <source>
        <dbReference type="ARBA" id="ARBA00022989"/>
    </source>
</evidence>
<reference evidence="11" key="1">
    <citation type="submission" date="2021-11" db="EMBL/GenBank/DDBJ databases">
        <title>Purpureocillium_takamizusanense_genome.</title>
        <authorList>
            <person name="Nguyen N.-H."/>
        </authorList>
    </citation>
    <scope>NUCLEOTIDE SEQUENCE</scope>
    <source>
        <strain evidence="11">PT3</strain>
    </source>
</reference>
<dbReference type="EMBL" id="CP086356">
    <property type="protein sequence ID" value="UNI17926.1"/>
    <property type="molecule type" value="Genomic_DNA"/>
</dbReference>
<dbReference type="Pfam" id="PF11051">
    <property type="entry name" value="Mannosyl_trans3"/>
    <property type="match status" value="1"/>
</dbReference>
<dbReference type="PANTHER" id="PTHR31392">
    <property type="entry name" value="ALPHA-1,3-MANNOSYLTRANSFERASE MNN1-RELATED"/>
    <property type="match status" value="1"/>
</dbReference>
<keyword evidence="9" id="KW-0325">Glycoprotein</keyword>
<dbReference type="GO" id="GO:0005794">
    <property type="term" value="C:Golgi apparatus"/>
    <property type="evidence" value="ECO:0007669"/>
    <property type="project" value="TreeGrafter"/>
</dbReference>
<keyword evidence="3" id="KW-0328">Glycosyltransferase</keyword>
<evidence type="ECO:0000256" key="3">
    <source>
        <dbReference type="ARBA" id="ARBA00022676"/>
    </source>
</evidence>
<dbReference type="GO" id="GO:0000033">
    <property type="term" value="F:alpha-1,3-mannosyltransferase activity"/>
    <property type="evidence" value="ECO:0007669"/>
    <property type="project" value="TreeGrafter"/>
</dbReference>
<evidence type="ECO:0000256" key="6">
    <source>
        <dbReference type="ARBA" id="ARBA00022968"/>
    </source>
</evidence>
<dbReference type="InterPro" id="IPR022751">
    <property type="entry name" value="Alpha_mannosyltransferase"/>
</dbReference>
<dbReference type="GO" id="GO:0006493">
    <property type="term" value="P:protein O-linked glycosylation"/>
    <property type="evidence" value="ECO:0007669"/>
    <property type="project" value="TreeGrafter"/>
</dbReference>
<evidence type="ECO:0008006" key="13">
    <source>
        <dbReference type="Google" id="ProtNLM"/>
    </source>
</evidence>
<evidence type="ECO:0000256" key="9">
    <source>
        <dbReference type="ARBA" id="ARBA00023180"/>
    </source>
</evidence>
<keyword evidence="7" id="KW-1133">Transmembrane helix</keyword>
<feature type="region of interest" description="Disordered" evidence="10">
    <location>
        <begin position="388"/>
        <end position="433"/>
    </location>
</feature>
<organism evidence="11 12">
    <name type="scientific">Purpureocillium takamizusanense</name>
    <dbReference type="NCBI Taxonomy" id="2060973"/>
    <lineage>
        <taxon>Eukaryota</taxon>
        <taxon>Fungi</taxon>
        <taxon>Dikarya</taxon>
        <taxon>Ascomycota</taxon>
        <taxon>Pezizomycotina</taxon>
        <taxon>Sordariomycetes</taxon>
        <taxon>Hypocreomycetidae</taxon>
        <taxon>Hypocreales</taxon>
        <taxon>Ophiocordycipitaceae</taxon>
        <taxon>Purpureocillium</taxon>
    </lineage>
</organism>
<dbReference type="SUPFAM" id="SSF53448">
    <property type="entry name" value="Nucleotide-diphospho-sugar transferases"/>
    <property type="match status" value="1"/>
</dbReference>
<keyword evidence="4" id="KW-0808">Transferase</keyword>
<dbReference type="GeneID" id="72066188"/>
<dbReference type="OrthoDB" id="430354at2759"/>
<accession>A0A9Q8QFG4</accession>
<dbReference type="KEGG" id="ptkz:JDV02_004233"/>
<dbReference type="PANTHER" id="PTHR31392:SF1">
    <property type="entry name" value="ALPHA-1,3-MANNOSYLTRANSFERASE MNN1-RELATED"/>
    <property type="match status" value="1"/>
</dbReference>
<evidence type="ECO:0000256" key="5">
    <source>
        <dbReference type="ARBA" id="ARBA00022692"/>
    </source>
</evidence>
<evidence type="ECO:0000256" key="1">
    <source>
        <dbReference type="ARBA" id="ARBA00004606"/>
    </source>
</evidence>
<dbReference type="InterPro" id="IPR029044">
    <property type="entry name" value="Nucleotide-diphossugar_trans"/>
</dbReference>
<evidence type="ECO:0000256" key="8">
    <source>
        <dbReference type="ARBA" id="ARBA00023136"/>
    </source>
</evidence>
<comment type="subcellular location">
    <subcellularLocation>
        <location evidence="1">Membrane</location>
        <topology evidence="1">Single-pass type II membrane protein</topology>
    </subcellularLocation>
</comment>
<gene>
    <name evidence="11" type="ORF">JDV02_004233</name>
</gene>
<dbReference type="GO" id="GO:0016020">
    <property type="term" value="C:membrane"/>
    <property type="evidence" value="ECO:0007669"/>
    <property type="project" value="UniProtKB-SubCell"/>
</dbReference>
<feature type="compositionally biased region" description="Low complexity" evidence="10">
    <location>
        <begin position="388"/>
        <end position="415"/>
    </location>
</feature>
<keyword evidence="12" id="KW-1185">Reference proteome</keyword>
<feature type="compositionally biased region" description="Acidic residues" evidence="10">
    <location>
        <begin position="421"/>
        <end position="430"/>
    </location>
</feature>
<sequence length="537" mass="59979">MLARRVRWTTAHPACRPRFVAVLIAIVLCLSFSATIRDLADDVLLYESRIPIGIDIDNVTATARYFEKTAIQPPYKDQFWLVGQRARTLGHWLHVADQAEPARTKRRLLAASERAAAALFPFLKSSPSRPRSSTPLADLRARFRGGGQGIVIPVGYGNLRYAGHLVMALREVLECQLPIEIVYAGDIDLDEQRRDALAALDTTGNIGFLNVLSVFADDTLSLLAGGWAIKPFGLLASRFEQAILVDADAVFLQPPQVLFQQRGFASTGAYLFHDRLLWQHAFAERHRWWREQVREPASAALNRSLVWTDDYAEECDSGVVVADKARTEVLAGLLHAAWQNTRDVRNEVSYKLTYGDKETWWLGLELAGSGFEFEGHYGSMIGWRRQKTTTTTTTTMTTTAKNETSEGGSDGSSSSSRDEGKEEEEEEEEQDVRVCSFVIAHTDDDDRLLWYNGSLLKNKLADPEAYEVPTDWMLDGRWDKGATKQNMSCMAGAPARPLDDGQLTILRRSIEGARRADDALRRMAKAGGWSSTTSRFV</sequence>
<evidence type="ECO:0000256" key="2">
    <source>
        <dbReference type="ARBA" id="ARBA00009105"/>
    </source>
</evidence>
<evidence type="ECO:0000313" key="12">
    <source>
        <dbReference type="Proteomes" id="UP000829364"/>
    </source>
</evidence>
<comment type="similarity">
    <text evidence="2">Belongs to the MNN1/MNT family.</text>
</comment>
<dbReference type="AlphaFoldDB" id="A0A9Q8QFG4"/>
<keyword evidence="5" id="KW-0812">Transmembrane</keyword>
<protein>
    <recommendedName>
        <fullName evidence="13">Glycosyltransferase family 71 protein</fullName>
    </recommendedName>
</protein>
<name>A0A9Q8QFG4_9HYPO</name>
<proteinExistence type="inferred from homology"/>
<keyword evidence="6" id="KW-0735">Signal-anchor</keyword>
<dbReference type="RefSeq" id="XP_047841407.1">
    <property type="nucleotide sequence ID" value="XM_047985430.1"/>
</dbReference>
<dbReference type="Proteomes" id="UP000829364">
    <property type="component" value="Chromosome 3"/>
</dbReference>
<evidence type="ECO:0000256" key="4">
    <source>
        <dbReference type="ARBA" id="ARBA00022679"/>
    </source>
</evidence>